<comment type="subcellular location">
    <subcellularLocation>
        <location evidence="1">Membrane</location>
        <topology evidence="1">Multi-pass membrane protein</topology>
    </subcellularLocation>
</comment>
<feature type="transmembrane region" description="Helical" evidence="5">
    <location>
        <begin position="136"/>
        <end position="155"/>
    </location>
</feature>
<evidence type="ECO:0000259" key="6">
    <source>
        <dbReference type="PROSITE" id="PS50801"/>
    </source>
</evidence>
<dbReference type="GO" id="GO:0016020">
    <property type="term" value="C:membrane"/>
    <property type="evidence" value="ECO:0007669"/>
    <property type="project" value="UniProtKB-SubCell"/>
</dbReference>
<dbReference type="SUPFAM" id="SSF52091">
    <property type="entry name" value="SpoIIaa-like"/>
    <property type="match status" value="1"/>
</dbReference>
<dbReference type="AlphaFoldDB" id="A0A4U7N7T0"/>
<dbReference type="InterPro" id="IPR052706">
    <property type="entry name" value="Membrane-Transporter-like"/>
</dbReference>
<dbReference type="RefSeq" id="WP_138015131.1">
    <property type="nucleotide sequence ID" value="NZ_SULI01000003.1"/>
</dbReference>
<dbReference type="Proteomes" id="UP000306575">
    <property type="component" value="Unassembled WGS sequence"/>
</dbReference>
<feature type="transmembrane region" description="Helical" evidence="5">
    <location>
        <begin position="398"/>
        <end position="429"/>
    </location>
</feature>
<evidence type="ECO:0000256" key="4">
    <source>
        <dbReference type="ARBA" id="ARBA00023136"/>
    </source>
</evidence>
<dbReference type="OrthoDB" id="9771198at2"/>
<feature type="transmembrane region" description="Helical" evidence="5">
    <location>
        <begin position="175"/>
        <end position="197"/>
    </location>
</feature>
<accession>A0A4U7N7T0</accession>
<keyword evidence="2 5" id="KW-0812">Transmembrane</keyword>
<dbReference type="CDD" id="cd07042">
    <property type="entry name" value="STAS_SulP_like_sulfate_transporter"/>
    <property type="match status" value="1"/>
</dbReference>
<comment type="caution">
    <text evidence="7">The sequence shown here is derived from an EMBL/GenBank/DDBJ whole genome shotgun (WGS) entry which is preliminary data.</text>
</comment>
<dbReference type="EMBL" id="SULI01000003">
    <property type="protein sequence ID" value="TKZ21808.1"/>
    <property type="molecule type" value="Genomic_DNA"/>
</dbReference>
<evidence type="ECO:0000256" key="3">
    <source>
        <dbReference type="ARBA" id="ARBA00022989"/>
    </source>
</evidence>
<feature type="transmembrane region" description="Helical" evidence="5">
    <location>
        <begin position="83"/>
        <end position="100"/>
    </location>
</feature>
<evidence type="ECO:0000313" key="8">
    <source>
        <dbReference type="Proteomes" id="UP000306575"/>
    </source>
</evidence>
<feature type="transmembrane region" description="Helical" evidence="5">
    <location>
        <begin position="268"/>
        <end position="290"/>
    </location>
</feature>
<dbReference type="Pfam" id="PF01740">
    <property type="entry name" value="STAS"/>
    <property type="match status" value="1"/>
</dbReference>
<feature type="transmembrane region" description="Helical" evidence="5">
    <location>
        <begin position="106"/>
        <end position="124"/>
    </location>
</feature>
<protein>
    <submittedName>
        <fullName evidence="7">SulP family inorganic anion transporter</fullName>
    </submittedName>
</protein>
<reference evidence="7 8" key="1">
    <citation type="submission" date="2019-04" db="EMBL/GenBank/DDBJ databases">
        <title>Genome sequence of Pelagicola litoralis CL-ES2.</title>
        <authorList>
            <person name="Cao J."/>
        </authorList>
    </citation>
    <scope>NUCLEOTIDE SEQUENCE [LARGE SCALE GENOMIC DNA]</scope>
    <source>
        <strain evidence="7 8">CL-ES2</strain>
    </source>
</reference>
<dbReference type="InterPro" id="IPR011547">
    <property type="entry name" value="SLC26A/SulP_dom"/>
</dbReference>
<sequence length="555" mass="58455">MRRAALALLANRISPPNLSIMQDEGWSVARVRTEILSGLTVALALVPEAVAFAFVAGVHPLVGLYAAFMVGLITALIGGRPGMISGATGALAVVMVALVAEHGVEYLFATVVLMGILQVFAGIMHWGKFIRLVPHPVMLGFVNGLAIVIFLAQMSQFKVPGSVVNTGHGMSGGEWLSGMPLYLMLGLVICTMAIIWATPKITKIIPAPLAGIGIVAAIVIGFGLDVPRVGDLASIEGGLPQFHNPFGEGLGIYGTALAPFNFETFKIILPYAVILAAIGLIESLLTLNLVGEMTGKRGGASQECIAQGSANVLTGFFGGMGGCAMIGQSMINVKSGGRTRIAGIVAALFLLLFIVAASPLIEQIPLAALVGVMFMVVIGTFAWNSLKIMTKVPLTDAFVIVLVTVVTVMEDLAVAVVVGVIVSALAYAWTNARRIHAITRESTSEEGAKVYEIQGPLFFGSSEGFVELFDIAHDPDRVIVDFKESRVADQSALQAIEAVAAKYEAAGKAIQLRHLSRDCHELLSRAGHLIVDSDDDPEYEIAVDYSVKTGILGGH</sequence>
<gene>
    <name evidence="7" type="ORF">FAP39_04190</name>
</gene>
<dbReference type="InterPro" id="IPR002645">
    <property type="entry name" value="STAS_dom"/>
</dbReference>
<evidence type="ECO:0000256" key="5">
    <source>
        <dbReference type="SAM" id="Phobius"/>
    </source>
</evidence>
<feature type="transmembrane region" description="Helical" evidence="5">
    <location>
        <begin position="35"/>
        <end position="55"/>
    </location>
</feature>
<evidence type="ECO:0000313" key="7">
    <source>
        <dbReference type="EMBL" id="TKZ21808.1"/>
    </source>
</evidence>
<dbReference type="PANTHER" id="PTHR43310:SF1">
    <property type="entry name" value="SULFATE TRANSPORTER YBAR-RELATED"/>
    <property type="match status" value="1"/>
</dbReference>
<evidence type="ECO:0000256" key="2">
    <source>
        <dbReference type="ARBA" id="ARBA00022692"/>
    </source>
</evidence>
<dbReference type="PROSITE" id="PS50801">
    <property type="entry name" value="STAS"/>
    <property type="match status" value="1"/>
</dbReference>
<feature type="transmembrane region" description="Helical" evidence="5">
    <location>
        <begin position="204"/>
        <end position="224"/>
    </location>
</feature>
<keyword evidence="3 5" id="KW-1133">Transmembrane helix</keyword>
<dbReference type="PANTHER" id="PTHR43310">
    <property type="entry name" value="SULFATE TRANSPORTER YBAR-RELATED"/>
    <property type="match status" value="1"/>
</dbReference>
<dbReference type="Gene3D" id="3.30.750.24">
    <property type="entry name" value="STAS domain"/>
    <property type="match status" value="1"/>
</dbReference>
<dbReference type="InterPro" id="IPR036513">
    <property type="entry name" value="STAS_dom_sf"/>
</dbReference>
<keyword evidence="8" id="KW-1185">Reference proteome</keyword>
<name>A0A4U7N7T0_9RHOB</name>
<feature type="transmembrane region" description="Helical" evidence="5">
    <location>
        <begin position="61"/>
        <end position="78"/>
    </location>
</feature>
<feature type="transmembrane region" description="Helical" evidence="5">
    <location>
        <begin position="367"/>
        <end position="386"/>
    </location>
</feature>
<organism evidence="7 8">
    <name type="scientific">Shimia litoralis</name>
    <dbReference type="NCBI Taxonomy" id="420403"/>
    <lineage>
        <taxon>Bacteria</taxon>
        <taxon>Pseudomonadati</taxon>
        <taxon>Pseudomonadota</taxon>
        <taxon>Alphaproteobacteria</taxon>
        <taxon>Rhodobacterales</taxon>
        <taxon>Roseobacteraceae</taxon>
    </lineage>
</organism>
<feature type="domain" description="STAS" evidence="6">
    <location>
        <begin position="438"/>
        <end position="527"/>
    </location>
</feature>
<proteinExistence type="predicted"/>
<evidence type="ECO:0000256" key="1">
    <source>
        <dbReference type="ARBA" id="ARBA00004141"/>
    </source>
</evidence>
<dbReference type="Pfam" id="PF00916">
    <property type="entry name" value="Sulfate_transp"/>
    <property type="match status" value="1"/>
</dbReference>
<feature type="transmembrane region" description="Helical" evidence="5">
    <location>
        <begin position="341"/>
        <end position="361"/>
    </location>
</feature>
<keyword evidence="4 5" id="KW-0472">Membrane</keyword>